<keyword evidence="2" id="KW-0808">Transferase</keyword>
<name>A0A6D0IN90_ECOLX</name>
<proteinExistence type="predicted"/>
<protein>
    <submittedName>
        <fullName evidence="2">Fructokinase</fullName>
    </submittedName>
</protein>
<sequence length="21" mass="2337">RKAKHGDSSGVRGAAWLWPQE</sequence>
<evidence type="ECO:0000313" key="3">
    <source>
        <dbReference type="EMBL" id="MWR18123.1"/>
    </source>
</evidence>
<dbReference type="GO" id="GO:0016301">
    <property type="term" value="F:kinase activity"/>
    <property type="evidence" value="ECO:0007669"/>
    <property type="project" value="UniProtKB-KW"/>
</dbReference>
<evidence type="ECO:0000313" key="4">
    <source>
        <dbReference type="EMBL" id="MWT90423.1"/>
    </source>
</evidence>
<feature type="non-terminal residue" evidence="2">
    <location>
        <position position="1"/>
    </location>
</feature>
<evidence type="ECO:0000313" key="7">
    <source>
        <dbReference type="Proteomes" id="UP000430387"/>
    </source>
</evidence>
<dbReference type="EMBL" id="WUIY01001359">
    <property type="protein sequence ID" value="MXI79200.1"/>
    <property type="molecule type" value="Genomic_DNA"/>
</dbReference>
<gene>
    <name evidence="4" type="ORF">GP954_35830</name>
    <name evidence="2" type="ORF">GQA06_30540</name>
    <name evidence="3" type="ORF">GQA06_30550</name>
    <name evidence="5" type="ORF">GRW05_34100</name>
    <name evidence="6" type="ORF">GRW05_34370</name>
</gene>
<reference evidence="5 8" key="1">
    <citation type="submission" date="2019-12" db="EMBL/GenBank/DDBJ databases">
        <title>Enteriobacteria Tanzani isolates_10434.</title>
        <authorList>
            <person name="Subbiah M."/>
            <person name="Call D."/>
        </authorList>
    </citation>
    <scope>NUCLEOTIDE SEQUENCE [LARGE SCALE GENOMIC DNA]</scope>
    <source>
        <strain evidence="5 8">10434wD1</strain>
    </source>
</reference>
<organism evidence="2 7">
    <name type="scientific">Escherichia coli</name>
    <dbReference type="NCBI Taxonomy" id="562"/>
    <lineage>
        <taxon>Bacteria</taxon>
        <taxon>Pseudomonadati</taxon>
        <taxon>Pseudomonadota</taxon>
        <taxon>Gammaproteobacteria</taxon>
        <taxon>Enterobacterales</taxon>
        <taxon>Enterobacteriaceae</taxon>
        <taxon>Escherichia</taxon>
    </lineage>
</organism>
<dbReference type="Proteomes" id="UP000430387">
    <property type="component" value="Unassembled WGS sequence"/>
</dbReference>
<accession>A0A6D0IN90</accession>
<dbReference type="AlphaFoldDB" id="A0A6D0IN90"/>
<keyword evidence="2" id="KW-0418">Kinase</keyword>
<dbReference type="EMBL" id="WTRN01003216">
    <property type="protein sequence ID" value="MWT90423.1"/>
    <property type="molecule type" value="Genomic_DNA"/>
</dbReference>
<evidence type="ECO:0000256" key="1">
    <source>
        <dbReference type="SAM" id="MobiDB-lite"/>
    </source>
</evidence>
<dbReference type="RefSeq" id="WP_252149024.1">
    <property type="nucleotide sequence ID" value="NZ_BGKL01000165.1"/>
</dbReference>
<dbReference type="EMBL" id="WTQJ01002267">
    <property type="protein sequence ID" value="MWR18121.1"/>
    <property type="molecule type" value="Genomic_DNA"/>
</dbReference>
<dbReference type="EMBL" id="WUIY01001416">
    <property type="protein sequence ID" value="MXI79237.1"/>
    <property type="molecule type" value="Genomic_DNA"/>
</dbReference>
<evidence type="ECO:0000313" key="9">
    <source>
        <dbReference type="Proteomes" id="UP000480485"/>
    </source>
</evidence>
<evidence type="ECO:0000313" key="8">
    <source>
        <dbReference type="Proteomes" id="UP000436141"/>
    </source>
</evidence>
<evidence type="ECO:0000313" key="5">
    <source>
        <dbReference type="EMBL" id="MXI79200.1"/>
    </source>
</evidence>
<comment type="caution">
    <text evidence="2">The sequence shown here is derived from an EMBL/GenBank/DDBJ whole genome shotgun (WGS) entry which is preliminary data.</text>
</comment>
<dbReference type="Proteomes" id="UP000480485">
    <property type="component" value="Unassembled WGS sequence"/>
</dbReference>
<reference evidence="7 9" key="2">
    <citation type="submission" date="2019-12" db="EMBL/GenBank/DDBJ databases">
        <title>Enteriobacteria Tanzani isolates_8377-8380.</title>
        <authorList>
            <person name="Subbiah M."/>
            <person name="Call D."/>
        </authorList>
    </citation>
    <scope>NUCLEOTIDE SEQUENCE [LARGE SCALE GENOMIC DNA]</scope>
    <source>
        <strain evidence="4 9">8378wC7</strain>
        <strain evidence="2 7">8380wG1</strain>
    </source>
</reference>
<evidence type="ECO:0000313" key="6">
    <source>
        <dbReference type="EMBL" id="MXI79237.1"/>
    </source>
</evidence>
<dbReference type="Proteomes" id="UP000436141">
    <property type="component" value="Unassembled WGS sequence"/>
</dbReference>
<evidence type="ECO:0000313" key="2">
    <source>
        <dbReference type="EMBL" id="MWR18121.1"/>
    </source>
</evidence>
<feature type="region of interest" description="Disordered" evidence="1">
    <location>
        <begin position="1"/>
        <end position="21"/>
    </location>
</feature>
<dbReference type="EMBL" id="WTQJ01002268">
    <property type="protein sequence ID" value="MWR18123.1"/>
    <property type="molecule type" value="Genomic_DNA"/>
</dbReference>